<evidence type="ECO:0000313" key="1">
    <source>
        <dbReference type="EMBL" id="QKD84950.1"/>
    </source>
</evidence>
<reference evidence="1 2" key="1">
    <citation type="submission" date="2020-05" db="EMBL/GenBank/DDBJ databases">
        <title>Complete genome sequence of of a novel Thermoleptolyngbya strain isolated from hot springs of Ganzi, Sichuan China.</title>
        <authorList>
            <person name="Tang J."/>
            <person name="Daroch M."/>
            <person name="Li L."/>
            <person name="Waleron K."/>
            <person name="Waleron M."/>
            <person name="Waleron M."/>
        </authorList>
    </citation>
    <scope>NUCLEOTIDE SEQUENCE [LARGE SCALE GENOMIC DNA]</scope>
    <source>
        <strain evidence="1 2">PKUAC-SCTA183</strain>
    </source>
</reference>
<dbReference type="Proteomes" id="UP000505210">
    <property type="component" value="Chromosome"/>
</dbReference>
<name>A0A6M8BL00_9CYAN</name>
<keyword evidence="2" id="KW-1185">Reference proteome</keyword>
<dbReference type="EMBL" id="CP053661">
    <property type="protein sequence ID" value="QKD84950.1"/>
    <property type="molecule type" value="Genomic_DNA"/>
</dbReference>
<gene>
    <name evidence="1" type="ORF">HPC62_13425</name>
</gene>
<proteinExistence type="predicted"/>
<dbReference type="KEGG" id="theu:HPC62_13425"/>
<sequence>MCTPQPHSALACIHQFCQDCSIRIVPSG</sequence>
<dbReference type="AlphaFoldDB" id="A0A6M8BL00"/>
<accession>A0A6M8BL00</accession>
<organism evidence="1 2">
    <name type="scientific">Thermoleptolyngbya sichuanensis A183</name>
    <dbReference type="NCBI Taxonomy" id="2737172"/>
    <lineage>
        <taxon>Bacteria</taxon>
        <taxon>Bacillati</taxon>
        <taxon>Cyanobacteriota</taxon>
        <taxon>Cyanophyceae</taxon>
        <taxon>Oculatellales</taxon>
        <taxon>Oculatellaceae</taxon>
        <taxon>Thermoleptolyngbya</taxon>
        <taxon>Thermoleptolyngbya sichuanensis</taxon>
    </lineage>
</organism>
<protein>
    <submittedName>
        <fullName evidence="1">Uncharacterized protein</fullName>
    </submittedName>
</protein>
<evidence type="ECO:0000313" key="2">
    <source>
        <dbReference type="Proteomes" id="UP000505210"/>
    </source>
</evidence>